<dbReference type="Pfam" id="PF25967">
    <property type="entry name" value="RND-MFP_C"/>
    <property type="match status" value="1"/>
</dbReference>
<evidence type="ECO:0000259" key="7">
    <source>
        <dbReference type="Pfam" id="PF25876"/>
    </source>
</evidence>
<dbReference type="Gene3D" id="2.40.420.20">
    <property type="match status" value="1"/>
</dbReference>
<evidence type="ECO:0000256" key="2">
    <source>
        <dbReference type="ARBA" id="ARBA00009477"/>
    </source>
</evidence>
<dbReference type="SUPFAM" id="SSF111369">
    <property type="entry name" value="HlyD-like secretion proteins"/>
    <property type="match status" value="1"/>
</dbReference>
<keyword evidence="4" id="KW-1003">Cell membrane</keyword>
<dbReference type="AlphaFoldDB" id="A0A0B6RZ58"/>
<feature type="domain" description="Multidrug resistance protein MdtA-like alpha-helical hairpin" evidence="7">
    <location>
        <begin position="108"/>
        <end position="177"/>
    </location>
</feature>
<evidence type="ECO:0000313" key="11">
    <source>
        <dbReference type="EMBL" id="AJK48688.1"/>
    </source>
</evidence>
<organism evidence="11 12">
    <name type="scientific">Burkholderia plantarii</name>
    <dbReference type="NCBI Taxonomy" id="41899"/>
    <lineage>
        <taxon>Bacteria</taxon>
        <taxon>Pseudomonadati</taxon>
        <taxon>Pseudomonadota</taxon>
        <taxon>Betaproteobacteria</taxon>
        <taxon>Burkholderiales</taxon>
        <taxon>Burkholderiaceae</taxon>
        <taxon>Burkholderia</taxon>
    </lineage>
</organism>
<dbReference type="GO" id="GO:0015562">
    <property type="term" value="F:efflux transmembrane transporter activity"/>
    <property type="evidence" value="ECO:0007669"/>
    <property type="project" value="TreeGrafter"/>
</dbReference>
<name>A0A0B6RZ58_BURPL</name>
<gene>
    <name evidence="11" type="primary">mdtA</name>
    <name evidence="11" type="ORF">BGL_2c06040</name>
</gene>
<keyword evidence="6" id="KW-0472">Membrane</keyword>
<sequence>MKKWFVWFGILIAVLAVAVVARRLHRIDLARHEASATASAATPVGAVTVRVADVPVYVDALGTVTPTRTIIVVPQVSGVLESVEMGEGQTVRKGQVIAHIDSRALEAQLQQARGTLAHDEALLANARADLQRYRALIDAGSITRQTLDTQAATVREAQGTVQADAGSVRNLEVQLGYCTIRSPVDGAIGLRTVDPGNYVTSANASGIAVITQLQPATVVYAVPEDTLGAIRRAMAAGPVPVLAYDRDRHTLLARGALLAVDNLVNTSTGTINVKARFAESGEALYPNQFVNTRMRVDTLARVPVVPSVAIQHGSNGDFVFALDAADHARLRRIKAGPALGDETAIVDGLKAGERVVTEGADRLDDGSPVTVAAH</sequence>
<dbReference type="RefSeq" id="WP_042627280.1">
    <property type="nucleotide sequence ID" value="NZ_CP002581.1"/>
</dbReference>
<dbReference type="Gene3D" id="1.10.287.470">
    <property type="entry name" value="Helix hairpin bin"/>
    <property type="match status" value="1"/>
</dbReference>
<evidence type="ECO:0000256" key="4">
    <source>
        <dbReference type="ARBA" id="ARBA00022475"/>
    </source>
</evidence>
<dbReference type="PANTHER" id="PTHR30469">
    <property type="entry name" value="MULTIDRUG RESISTANCE PROTEIN MDTA"/>
    <property type="match status" value="1"/>
</dbReference>
<dbReference type="HOGENOM" id="CLU_018816_2_0_4"/>
<evidence type="ECO:0000256" key="5">
    <source>
        <dbReference type="ARBA" id="ARBA00022519"/>
    </source>
</evidence>
<comment type="subcellular location">
    <subcellularLocation>
        <location evidence="1">Cell membrane</location>
    </subcellularLocation>
</comment>
<keyword evidence="5" id="KW-0997">Cell inner membrane</keyword>
<evidence type="ECO:0000256" key="3">
    <source>
        <dbReference type="ARBA" id="ARBA00022448"/>
    </source>
</evidence>
<dbReference type="KEGG" id="bgp:BGL_2c06040"/>
<keyword evidence="12" id="KW-1185">Reference proteome</keyword>
<evidence type="ECO:0000256" key="6">
    <source>
        <dbReference type="ARBA" id="ARBA00023136"/>
    </source>
</evidence>
<dbReference type="PANTHER" id="PTHR30469:SF12">
    <property type="entry name" value="MULTIDRUG RESISTANCE PROTEIN MDTA"/>
    <property type="match status" value="1"/>
</dbReference>
<feature type="domain" description="Multidrug resistance protein MdtA-like beta-barrel" evidence="9">
    <location>
        <begin position="216"/>
        <end position="298"/>
    </location>
</feature>
<evidence type="ECO:0000259" key="9">
    <source>
        <dbReference type="Pfam" id="PF25944"/>
    </source>
</evidence>
<dbReference type="InterPro" id="IPR058624">
    <property type="entry name" value="MdtA-like_HH"/>
</dbReference>
<proteinExistence type="inferred from homology"/>
<evidence type="ECO:0000259" key="10">
    <source>
        <dbReference type="Pfam" id="PF25967"/>
    </source>
</evidence>
<dbReference type="NCBIfam" id="TIGR01730">
    <property type="entry name" value="RND_mfp"/>
    <property type="match status" value="1"/>
</dbReference>
<dbReference type="Pfam" id="PF25944">
    <property type="entry name" value="Beta-barrel_RND"/>
    <property type="match status" value="1"/>
</dbReference>
<dbReference type="Proteomes" id="UP000031838">
    <property type="component" value="Chromosome 2"/>
</dbReference>
<dbReference type="EMBL" id="CP002581">
    <property type="protein sequence ID" value="AJK48688.1"/>
    <property type="molecule type" value="Genomic_DNA"/>
</dbReference>
<feature type="domain" description="Multidrug resistance protein MdtA-like barrel-sandwich hybrid" evidence="8">
    <location>
        <begin position="69"/>
        <end position="211"/>
    </location>
</feature>
<dbReference type="Pfam" id="PF25917">
    <property type="entry name" value="BSH_RND"/>
    <property type="match status" value="1"/>
</dbReference>
<dbReference type="GO" id="GO:1990281">
    <property type="term" value="C:efflux pump complex"/>
    <property type="evidence" value="ECO:0007669"/>
    <property type="project" value="TreeGrafter"/>
</dbReference>
<dbReference type="InterPro" id="IPR058627">
    <property type="entry name" value="MdtA-like_C"/>
</dbReference>
<evidence type="ECO:0000256" key="1">
    <source>
        <dbReference type="ARBA" id="ARBA00004236"/>
    </source>
</evidence>
<feature type="domain" description="Multidrug resistance protein MdtA-like C-terminal permuted SH3" evidence="10">
    <location>
        <begin position="304"/>
        <end position="362"/>
    </location>
</feature>
<evidence type="ECO:0000313" key="12">
    <source>
        <dbReference type="Proteomes" id="UP000031838"/>
    </source>
</evidence>
<dbReference type="InterPro" id="IPR058625">
    <property type="entry name" value="MdtA-like_BSH"/>
</dbReference>
<reference evidence="11 12" key="2">
    <citation type="journal article" date="2016" name="Appl. Microbiol. Biotechnol.">
        <title>Mutations improving production and secretion of extracellular lipase by Burkholderia glumae PG1.</title>
        <authorList>
            <person name="Knapp A."/>
            <person name="Voget S."/>
            <person name="Gao R."/>
            <person name="Zaburannyi N."/>
            <person name="Krysciak D."/>
            <person name="Breuer M."/>
            <person name="Hauer B."/>
            <person name="Streit W.R."/>
            <person name="Muller R."/>
            <person name="Daniel R."/>
            <person name="Jaeger K.E."/>
        </authorList>
    </citation>
    <scope>NUCLEOTIDE SEQUENCE [LARGE SCALE GENOMIC DNA]</scope>
    <source>
        <strain evidence="11 12">PG1</strain>
    </source>
</reference>
<reference evidence="12" key="1">
    <citation type="submission" date="2011-03" db="EMBL/GenBank/DDBJ databases">
        <authorList>
            <person name="Voget S."/>
            <person name="Streit W.R."/>
            <person name="Jaeger K.E."/>
            <person name="Daniel R."/>
        </authorList>
    </citation>
    <scope>NUCLEOTIDE SEQUENCE [LARGE SCALE GENOMIC DNA]</scope>
    <source>
        <strain evidence="12">PG1</strain>
    </source>
</reference>
<dbReference type="Gene3D" id="2.40.30.170">
    <property type="match status" value="1"/>
</dbReference>
<dbReference type="InterPro" id="IPR058626">
    <property type="entry name" value="MdtA-like_b-barrel"/>
</dbReference>
<comment type="similarity">
    <text evidence="2">Belongs to the membrane fusion protein (MFP) (TC 8.A.1) family.</text>
</comment>
<accession>A0A0B6RZ58</accession>
<evidence type="ECO:0000259" key="8">
    <source>
        <dbReference type="Pfam" id="PF25917"/>
    </source>
</evidence>
<dbReference type="InterPro" id="IPR006143">
    <property type="entry name" value="RND_pump_MFP"/>
</dbReference>
<dbReference type="Gene3D" id="2.40.50.100">
    <property type="match status" value="1"/>
</dbReference>
<dbReference type="Pfam" id="PF25876">
    <property type="entry name" value="HH_MFP_RND"/>
    <property type="match status" value="1"/>
</dbReference>
<protein>
    <submittedName>
        <fullName evidence="11">Multidrug resistance protein MdtA</fullName>
    </submittedName>
</protein>
<keyword evidence="3" id="KW-0813">Transport</keyword>